<dbReference type="EMBL" id="UOGL01000519">
    <property type="protein sequence ID" value="VAX41182.1"/>
    <property type="molecule type" value="Genomic_DNA"/>
</dbReference>
<reference evidence="2" key="1">
    <citation type="submission" date="2018-06" db="EMBL/GenBank/DDBJ databases">
        <authorList>
            <person name="Zhirakovskaya E."/>
        </authorList>
    </citation>
    <scope>NUCLEOTIDE SEQUENCE</scope>
</reference>
<dbReference type="Gene3D" id="2.40.50.870">
    <property type="entry name" value="Protein of unknown function (DUF3299)"/>
    <property type="match status" value="1"/>
</dbReference>
<organism evidence="2">
    <name type="scientific">hydrothermal vent metagenome</name>
    <dbReference type="NCBI Taxonomy" id="652676"/>
    <lineage>
        <taxon>unclassified sequences</taxon>
        <taxon>metagenomes</taxon>
        <taxon>ecological metagenomes</taxon>
    </lineage>
</organism>
<keyword evidence="1" id="KW-0472">Membrane</keyword>
<sequence length="240" mass="26540">MSQVVLPETEEKIESQFTYVGEEFSYRPFSALAIVSFFLGICSMVALLTVYGVPIALLGAIMGAAAFIKVWRSEGEIRGKWLALIGMSLSFLLFVSAIALHSYNYNTEVPDGFQRVSFSHDIARKQFVSKNSVVSPHPDVLKLDGQKVFLKGYMYPTGQKEGIRSFVLVKDTGQCCFGGAPKQWDMIRVVMKGDSTIKYSPGMVSVAGTFHVQGNGQDNTGLTAVYQIDGDYFEKSRFSF</sequence>
<gene>
    <name evidence="2" type="ORF">MNBD_PLANCTO02-2856</name>
</gene>
<evidence type="ECO:0000313" key="2">
    <source>
        <dbReference type="EMBL" id="VAX41182.1"/>
    </source>
</evidence>
<protein>
    <recommendedName>
        <fullName evidence="3">DUF4190 domain-containing protein</fullName>
    </recommendedName>
</protein>
<evidence type="ECO:0000256" key="1">
    <source>
        <dbReference type="SAM" id="Phobius"/>
    </source>
</evidence>
<dbReference type="Pfam" id="PF11736">
    <property type="entry name" value="DUF3299"/>
    <property type="match status" value="1"/>
</dbReference>
<keyword evidence="1" id="KW-1133">Transmembrane helix</keyword>
<dbReference type="AlphaFoldDB" id="A0A3B1DKF4"/>
<accession>A0A3B1DKF4</accession>
<name>A0A3B1DKF4_9ZZZZ</name>
<proteinExistence type="predicted"/>
<dbReference type="InterPro" id="IPR021727">
    <property type="entry name" value="DUF3299"/>
</dbReference>
<evidence type="ECO:0008006" key="3">
    <source>
        <dbReference type="Google" id="ProtNLM"/>
    </source>
</evidence>
<feature type="transmembrane region" description="Helical" evidence="1">
    <location>
        <begin position="83"/>
        <end position="103"/>
    </location>
</feature>
<keyword evidence="1" id="KW-0812">Transmembrane</keyword>
<feature type="transmembrane region" description="Helical" evidence="1">
    <location>
        <begin position="29"/>
        <end position="47"/>
    </location>
</feature>